<keyword evidence="4 8" id="KW-0812">Transmembrane</keyword>
<dbReference type="Pfam" id="PF00593">
    <property type="entry name" value="TonB_dep_Rec_b-barrel"/>
    <property type="match status" value="1"/>
</dbReference>
<comment type="caution">
    <text evidence="13">The sequence shown here is derived from an EMBL/GenBank/DDBJ whole genome shotgun (WGS) entry which is preliminary data.</text>
</comment>
<feature type="domain" description="TonB-dependent receptor plug" evidence="12">
    <location>
        <begin position="118"/>
        <end position="223"/>
    </location>
</feature>
<gene>
    <name evidence="13" type="ORF">FVR03_09910</name>
</gene>
<dbReference type="EMBL" id="VRTY01000030">
    <property type="protein sequence ID" value="TXK47152.1"/>
    <property type="molecule type" value="Genomic_DNA"/>
</dbReference>
<dbReference type="NCBIfam" id="TIGR04056">
    <property type="entry name" value="OMP_RagA_SusC"/>
    <property type="match status" value="1"/>
</dbReference>
<dbReference type="GO" id="GO:0009279">
    <property type="term" value="C:cell outer membrane"/>
    <property type="evidence" value="ECO:0007669"/>
    <property type="project" value="UniProtKB-SubCell"/>
</dbReference>
<proteinExistence type="inferred from homology"/>
<dbReference type="NCBIfam" id="TIGR04057">
    <property type="entry name" value="SusC_RagA_signa"/>
    <property type="match status" value="1"/>
</dbReference>
<evidence type="ECO:0000256" key="5">
    <source>
        <dbReference type="ARBA" id="ARBA00023077"/>
    </source>
</evidence>
<name>A0A5C8K7M2_9BACT</name>
<dbReference type="Gene3D" id="2.170.130.10">
    <property type="entry name" value="TonB-dependent receptor, plug domain"/>
    <property type="match status" value="1"/>
</dbReference>
<evidence type="ECO:0000256" key="1">
    <source>
        <dbReference type="ARBA" id="ARBA00004571"/>
    </source>
</evidence>
<organism evidence="13 14">
    <name type="scientific">Pontibacter qinzhouensis</name>
    <dbReference type="NCBI Taxonomy" id="2603253"/>
    <lineage>
        <taxon>Bacteria</taxon>
        <taxon>Pseudomonadati</taxon>
        <taxon>Bacteroidota</taxon>
        <taxon>Cytophagia</taxon>
        <taxon>Cytophagales</taxon>
        <taxon>Hymenobacteraceae</taxon>
        <taxon>Pontibacter</taxon>
    </lineage>
</organism>
<protein>
    <submittedName>
        <fullName evidence="13">SusC/RagA family TonB-linked outer membrane protein</fullName>
    </submittedName>
</protein>
<dbReference type="AlphaFoldDB" id="A0A5C8K7M2"/>
<keyword evidence="5 9" id="KW-0798">TonB box</keyword>
<dbReference type="InterPro" id="IPR039426">
    <property type="entry name" value="TonB-dep_rcpt-like"/>
</dbReference>
<dbReference type="InterPro" id="IPR037066">
    <property type="entry name" value="Plug_dom_sf"/>
</dbReference>
<feature type="chain" id="PRO_5023077416" evidence="10">
    <location>
        <begin position="21"/>
        <end position="1011"/>
    </location>
</feature>
<dbReference type="InterPro" id="IPR008969">
    <property type="entry name" value="CarboxyPept-like_regulatory"/>
</dbReference>
<accession>A0A5C8K7M2</accession>
<dbReference type="InterPro" id="IPR036942">
    <property type="entry name" value="Beta-barrel_TonB_sf"/>
</dbReference>
<evidence type="ECO:0000256" key="4">
    <source>
        <dbReference type="ARBA" id="ARBA00022692"/>
    </source>
</evidence>
<evidence type="ECO:0000256" key="10">
    <source>
        <dbReference type="SAM" id="SignalP"/>
    </source>
</evidence>
<dbReference type="PROSITE" id="PS52016">
    <property type="entry name" value="TONB_DEPENDENT_REC_3"/>
    <property type="match status" value="1"/>
</dbReference>
<keyword evidence="14" id="KW-1185">Reference proteome</keyword>
<dbReference type="InterPro" id="IPR023996">
    <property type="entry name" value="TonB-dep_OMP_SusC/RagA"/>
</dbReference>
<comment type="similarity">
    <text evidence="8 9">Belongs to the TonB-dependent receptor family.</text>
</comment>
<feature type="signal peptide" evidence="10">
    <location>
        <begin position="1"/>
        <end position="20"/>
    </location>
</feature>
<keyword evidence="2 8" id="KW-0813">Transport</keyword>
<dbReference type="SUPFAM" id="SSF49464">
    <property type="entry name" value="Carboxypeptidase regulatory domain-like"/>
    <property type="match status" value="1"/>
</dbReference>
<keyword evidence="10" id="KW-0732">Signal</keyword>
<dbReference type="InterPro" id="IPR000531">
    <property type="entry name" value="Beta-barrel_TonB"/>
</dbReference>
<dbReference type="Pfam" id="PF13715">
    <property type="entry name" value="CarbopepD_reg_2"/>
    <property type="match status" value="1"/>
</dbReference>
<evidence type="ECO:0000313" key="14">
    <source>
        <dbReference type="Proteomes" id="UP000321926"/>
    </source>
</evidence>
<keyword evidence="3 8" id="KW-1134">Transmembrane beta strand</keyword>
<evidence type="ECO:0000256" key="7">
    <source>
        <dbReference type="ARBA" id="ARBA00023237"/>
    </source>
</evidence>
<comment type="subcellular location">
    <subcellularLocation>
        <location evidence="1 8">Cell outer membrane</location>
        <topology evidence="1 8">Multi-pass membrane protein</topology>
    </subcellularLocation>
</comment>
<dbReference type="Gene3D" id="2.40.170.20">
    <property type="entry name" value="TonB-dependent receptor, beta-barrel domain"/>
    <property type="match status" value="1"/>
</dbReference>
<reference evidence="13 14" key="1">
    <citation type="submission" date="2019-08" db="EMBL/GenBank/DDBJ databases">
        <authorList>
            <person name="Shi S."/>
        </authorList>
    </citation>
    <scope>NUCLEOTIDE SEQUENCE [LARGE SCALE GENOMIC DNA]</scope>
    <source>
        <strain evidence="13 14">GY10130</strain>
    </source>
</reference>
<evidence type="ECO:0000259" key="12">
    <source>
        <dbReference type="Pfam" id="PF07715"/>
    </source>
</evidence>
<evidence type="ECO:0000313" key="13">
    <source>
        <dbReference type="EMBL" id="TXK47152.1"/>
    </source>
</evidence>
<dbReference type="SUPFAM" id="SSF56935">
    <property type="entry name" value="Porins"/>
    <property type="match status" value="1"/>
</dbReference>
<evidence type="ECO:0000256" key="8">
    <source>
        <dbReference type="PROSITE-ProRule" id="PRU01360"/>
    </source>
</evidence>
<dbReference type="InterPro" id="IPR012910">
    <property type="entry name" value="Plug_dom"/>
</dbReference>
<sequence length="1011" mass="111070">MKQNLLICFFMLILSVGVHAQQRLVSGKVAEKVTGEALPGVTVRVKNANQATTTDAEGRFALMADAGQVLVFSSIGYSQQELPVMPKTSTLSIALEVSSNNLAEVVVTGALGINRAARELGTSSEQLNTQEVNQGKVVNPILGLASKVSGLRINMFDSKVDPDVQVNLRGIRSHTGNNAPLYVVDGVPIPDINRLNPNDIESVNVLKGANAAAIYGSDGVNGVLMITTKKGRAGAQSISFNNTTTIETIARLPEQQAEFGQGMNGVYDPLQYQSWGPRYDGEIRPVGATLADGSVWQLPYSAVKDGRKKFFDTGITTQNDLSFAGGDDNSTYYFSLQDVLTKGIVPGDENRRTGGRFNGSRTFGRLSTSYNLNYVFNKNDVTPSEPWSTVYRLPANIPYEQVSDWQNTLYASPNYWFSTNQPNPYFNAANQRTVTDQQTFNGNIEFNYEVAPWMRIIYRAGVYSRMAESRATVGKYTYTTAGRTNIPGSVNDGSSNFRRLNSDLIFNFEKEFGKFSTRLLLGNNIRADQTKNVNLSASALVVPDLFNQNNRTGQLGGTSMISEERRFAGYGEFTAGYDNYLFLTFTGRQESVSVLSPENRNYFYPGVSGSFIFSDAFSGLRNSNFLSFGKAYISYNKTGNVVVSPYQLQNVYSQTNGFPYGNLPGFSLGVSDANPDLKPEFVKSFEVGTKLSFLNNRLNLGAAFVHAKTTDGTIQADISAGSGFTSAWVNAFTAVNKILELDLSADVIRSKDLTWNVGANFTYLKSEVQEIYGDVQQLFHFRQNYLIVGQPYNSYMFTDYGRDPQGRIIINPATGNPANTSELYYGGTGTPPYQLGLNTSVSYKGFNLGAQFDWRMGAVVYTEAAARMIQDGTSPLTTQYGRQPFVIPNSVIETSPGVFVENTEIMTQGDRNYYANYVANVQSNYAVSADFFKLRELSLSYTLPASVLAGQRLLKGATIGIVGRNLFSIWAKDNIYNDPEFVYAGGSSEGYMSWRHLPPTRVFGINLGVTL</sequence>
<keyword evidence="7 8" id="KW-0998">Cell outer membrane</keyword>
<evidence type="ECO:0000259" key="11">
    <source>
        <dbReference type="Pfam" id="PF00593"/>
    </source>
</evidence>
<feature type="domain" description="TonB-dependent receptor-like beta-barrel" evidence="11">
    <location>
        <begin position="403"/>
        <end position="866"/>
    </location>
</feature>
<evidence type="ECO:0000256" key="2">
    <source>
        <dbReference type="ARBA" id="ARBA00022448"/>
    </source>
</evidence>
<dbReference type="OrthoDB" id="9768177at2"/>
<evidence type="ECO:0000256" key="9">
    <source>
        <dbReference type="RuleBase" id="RU003357"/>
    </source>
</evidence>
<evidence type="ECO:0000256" key="6">
    <source>
        <dbReference type="ARBA" id="ARBA00023136"/>
    </source>
</evidence>
<dbReference type="Proteomes" id="UP000321926">
    <property type="component" value="Unassembled WGS sequence"/>
</dbReference>
<dbReference type="Gene3D" id="2.60.40.1120">
    <property type="entry name" value="Carboxypeptidase-like, regulatory domain"/>
    <property type="match status" value="1"/>
</dbReference>
<dbReference type="InterPro" id="IPR023997">
    <property type="entry name" value="TonB-dep_OMP_SusC/RagA_CS"/>
</dbReference>
<keyword evidence="6 8" id="KW-0472">Membrane</keyword>
<dbReference type="Pfam" id="PF07715">
    <property type="entry name" value="Plug"/>
    <property type="match status" value="1"/>
</dbReference>
<evidence type="ECO:0000256" key="3">
    <source>
        <dbReference type="ARBA" id="ARBA00022452"/>
    </source>
</evidence>